<dbReference type="PANTHER" id="PTHR11365:SF23">
    <property type="entry name" value="HYPOTHETICAL 5-OXOPROLINASE (EUROFUNG)-RELATED"/>
    <property type="match status" value="1"/>
</dbReference>
<keyword evidence="4" id="KW-1185">Reference proteome</keyword>
<dbReference type="GO" id="GO:0017168">
    <property type="term" value="F:5-oxoprolinase (ATP-hydrolyzing) activity"/>
    <property type="evidence" value="ECO:0007669"/>
    <property type="project" value="TreeGrafter"/>
</dbReference>
<dbReference type="GO" id="GO:0005829">
    <property type="term" value="C:cytosol"/>
    <property type="evidence" value="ECO:0007669"/>
    <property type="project" value="TreeGrafter"/>
</dbReference>
<dbReference type="EMBL" id="FZPA01000002">
    <property type="protein sequence ID" value="SNS56085.1"/>
    <property type="molecule type" value="Genomic_DNA"/>
</dbReference>
<dbReference type="Pfam" id="PF02538">
    <property type="entry name" value="Hydantoinase_B"/>
    <property type="match status" value="1"/>
</dbReference>
<reference evidence="3 4" key="1">
    <citation type="submission" date="2017-06" db="EMBL/GenBank/DDBJ databases">
        <authorList>
            <person name="Kim H.J."/>
            <person name="Triplett B.A."/>
        </authorList>
    </citation>
    <scope>NUCLEOTIDE SEQUENCE [LARGE SCALE GENOMIC DNA]</scope>
    <source>
        <strain evidence="3 4">DS15</strain>
    </source>
</reference>
<organism evidence="3 4">
    <name type="scientific">Sphingopyxis indica</name>
    <dbReference type="NCBI Taxonomy" id="436663"/>
    <lineage>
        <taxon>Bacteria</taxon>
        <taxon>Pseudomonadati</taxon>
        <taxon>Pseudomonadota</taxon>
        <taxon>Alphaproteobacteria</taxon>
        <taxon>Sphingomonadales</taxon>
        <taxon>Sphingomonadaceae</taxon>
        <taxon>Sphingopyxis</taxon>
    </lineage>
</organism>
<evidence type="ECO:0000259" key="2">
    <source>
        <dbReference type="Pfam" id="PF02538"/>
    </source>
</evidence>
<sequence>MDNGAAVKVAIRIDRAARSAVFDFTGTSGQLPDNFNAPRSITRAAALYVLRTLIDDAIPMNDGCLRPVELVVPEGSMLNPKPGAAVVAGNVETSQVVTDALFAATGRLAPSQGTMNNFTFGNERYQYYETICGGSGAGPDHDGTSAVQTHMTNSRLTDPEILETRLPVRLDRFAIRRASGGAGRRRGGDGVERRVTFLEPMRANMLANRRRIAPRGICGGDDAQPGRNWVERSDGSREELGATASADMRPGDAFVILTPGGGGFGEEAE</sequence>
<dbReference type="PANTHER" id="PTHR11365">
    <property type="entry name" value="5-OXOPROLINASE RELATED"/>
    <property type="match status" value="1"/>
</dbReference>
<name>A0A239FH53_9SPHN</name>
<evidence type="ECO:0000313" key="4">
    <source>
        <dbReference type="Proteomes" id="UP000198339"/>
    </source>
</evidence>
<accession>A0A239FH53</accession>
<proteinExistence type="predicted"/>
<feature type="compositionally biased region" description="Basic and acidic residues" evidence="1">
    <location>
        <begin position="229"/>
        <end position="240"/>
    </location>
</feature>
<evidence type="ECO:0000256" key="1">
    <source>
        <dbReference type="SAM" id="MobiDB-lite"/>
    </source>
</evidence>
<evidence type="ECO:0000313" key="3">
    <source>
        <dbReference type="EMBL" id="SNS56085.1"/>
    </source>
</evidence>
<dbReference type="GO" id="GO:0006749">
    <property type="term" value="P:glutathione metabolic process"/>
    <property type="evidence" value="ECO:0007669"/>
    <property type="project" value="TreeGrafter"/>
</dbReference>
<protein>
    <submittedName>
        <fullName evidence="3">Hydantoinase B/oxoprolinase</fullName>
    </submittedName>
</protein>
<dbReference type="AlphaFoldDB" id="A0A239FH53"/>
<feature type="region of interest" description="Disordered" evidence="1">
    <location>
        <begin position="216"/>
        <end position="247"/>
    </location>
</feature>
<feature type="domain" description="Hydantoinase B/oxoprolinase" evidence="2">
    <location>
        <begin position="1"/>
        <end position="266"/>
    </location>
</feature>
<dbReference type="Proteomes" id="UP000198339">
    <property type="component" value="Unassembled WGS sequence"/>
</dbReference>
<dbReference type="InterPro" id="IPR045079">
    <property type="entry name" value="Oxoprolinase-like"/>
</dbReference>
<gene>
    <name evidence="3" type="ORF">SAMN06295955_10273</name>
</gene>
<dbReference type="InterPro" id="IPR003692">
    <property type="entry name" value="Hydantoinase_B"/>
</dbReference>